<evidence type="ECO:0000313" key="3">
    <source>
        <dbReference type="Proteomes" id="UP000054359"/>
    </source>
</evidence>
<feature type="region of interest" description="Disordered" evidence="1">
    <location>
        <begin position="77"/>
        <end position="120"/>
    </location>
</feature>
<organism evidence="2 3">
    <name type="scientific">Stegodyphus mimosarum</name>
    <name type="common">African social velvet spider</name>
    <dbReference type="NCBI Taxonomy" id="407821"/>
    <lineage>
        <taxon>Eukaryota</taxon>
        <taxon>Metazoa</taxon>
        <taxon>Ecdysozoa</taxon>
        <taxon>Arthropoda</taxon>
        <taxon>Chelicerata</taxon>
        <taxon>Arachnida</taxon>
        <taxon>Araneae</taxon>
        <taxon>Araneomorphae</taxon>
        <taxon>Entelegynae</taxon>
        <taxon>Eresoidea</taxon>
        <taxon>Eresidae</taxon>
        <taxon>Stegodyphus</taxon>
    </lineage>
</organism>
<name>A0A087T7H8_STEMI</name>
<evidence type="ECO:0000313" key="2">
    <source>
        <dbReference type="EMBL" id="KFM61067.1"/>
    </source>
</evidence>
<dbReference type="AlphaFoldDB" id="A0A087T7H8"/>
<dbReference type="STRING" id="407821.A0A087T7H8"/>
<proteinExistence type="predicted"/>
<gene>
    <name evidence="2" type="ORF">X975_18623</name>
</gene>
<dbReference type="OrthoDB" id="405996at2759"/>
<accession>A0A087T7H8</accession>
<feature type="non-terminal residue" evidence="2">
    <location>
        <position position="254"/>
    </location>
</feature>
<dbReference type="EMBL" id="KK113795">
    <property type="protein sequence ID" value="KFM61067.1"/>
    <property type="molecule type" value="Genomic_DNA"/>
</dbReference>
<keyword evidence="3" id="KW-1185">Reference proteome</keyword>
<reference evidence="2 3" key="1">
    <citation type="submission" date="2013-11" db="EMBL/GenBank/DDBJ databases">
        <title>Genome sequencing of Stegodyphus mimosarum.</title>
        <authorList>
            <person name="Bechsgaard J."/>
        </authorList>
    </citation>
    <scope>NUCLEOTIDE SEQUENCE [LARGE SCALE GENOMIC DNA]</scope>
</reference>
<feature type="compositionally biased region" description="Low complexity" evidence="1">
    <location>
        <begin position="94"/>
        <end position="116"/>
    </location>
</feature>
<evidence type="ECO:0000256" key="1">
    <source>
        <dbReference type="SAM" id="MobiDB-lite"/>
    </source>
</evidence>
<dbReference type="Proteomes" id="UP000054359">
    <property type="component" value="Unassembled WGS sequence"/>
</dbReference>
<sequence>MDCLPLAILEGKRELETSLTEIVKTHPVDPRTDGFFDHYRPFEITSIADLLSFSMNHSMRDIMPSFTSDYSPFSVRVRPGRKRESIGEKPPNPSVTGISSTASASSGASDTDSGDSSSEDNFVYLDSEESTYSLALTRGITFENIFSNMKQIYGSDLQLPSEKDTKLYQKFFNIGRLAGISEQANLESKFFDAVKLNSRSNFSNDSTRCTSLPVVTKESWDIYNSYIRKGTEGPVMPSAKSLEIYQDYYMSKHQ</sequence>
<protein>
    <submittedName>
        <fullName evidence="2">Polyphosphoinositide phosphatase</fullName>
    </submittedName>
</protein>